<dbReference type="PANTHER" id="PTHR11142">
    <property type="entry name" value="PSEUDOURIDYLATE SYNTHASE"/>
    <property type="match status" value="1"/>
</dbReference>
<keyword evidence="2" id="KW-0819">tRNA processing</keyword>
<dbReference type="AlphaFoldDB" id="A0A6J6JXX1"/>
<comment type="similarity">
    <text evidence="1">Belongs to the tRNA pseudouridine synthase TruA family.</text>
</comment>
<dbReference type="GO" id="GO:0003723">
    <property type="term" value="F:RNA binding"/>
    <property type="evidence" value="ECO:0007669"/>
    <property type="project" value="InterPro"/>
</dbReference>
<evidence type="ECO:0000313" key="8">
    <source>
        <dbReference type="EMBL" id="CAB4984080.1"/>
    </source>
</evidence>
<dbReference type="InterPro" id="IPR020097">
    <property type="entry name" value="PsdUridine_synth_TruA_a/b_dom"/>
</dbReference>
<evidence type="ECO:0000256" key="3">
    <source>
        <dbReference type="ARBA" id="ARBA00023235"/>
    </source>
</evidence>
<proteinExistence type="inferred from homology"/>
<dbReference type="InterPro" id="IPR020095">
    <property type="entry name" value="PsdUridine_synth_TruA_C"/>
</dbReference>
<dbReference type="EMBL" id="CAEZWB010000020">
    <property type="protein sequence ID" value="CAB4641896.1"/>
    <property type="molecule type" value="Genomic_DNA"/>
</dbReference>
<dbReference type="EMBL" id="CAEZYG010000013">
    <property type="protein sequence ID" value="CAB4704135.1"/>
    <property type="molecule type" value="Genomic_DNA"/>
</dbReference>
<dbReference type="Gene3D" id="3.30.70.660">
    <property type="entry name" value="Pseudouridine synthase I, catalytic domain, C-terminal subdomain"/>
    <property type="match status" value="1"/>
</dbReference>
<feature type="domain" description="Pseudouridine synthase I TruA alpha/beta" evidence="4">
    <location>
        <begin position="140"/>
        <end position="248"/>
    </location>
</feature>
<dbReference type="Pfam" id="PF01416">
    <property type="entry name" value="PseudoU_synth_1"/>
    <property type="match status" value="2"/>
</dbReference>
<evidence type="ECO:0000313" key="5">
    <source>
        <dbReference type="EMBL" id="CAB4641896.1"/>
    </source>
</evidence>
<dbReference type="GO" id="GO:0031119">
    <property type="term" value="P:tRNA pseudouridine synthesis"/>
    <property type="evidence" value="ECO:0007669"/>
    <property type="project" value="TreeGrafter"/>
</dbReference>
<dbReference type="SUPFAM" id="SSF55120">
    <property type="entry name" value="Pseudouridine synthase"/>
    <property type="match status" value="1"/>
</dbReference>
<sequence length="251" mass="27632">MTIAYKGDDYHGFATNPGVETVASVIEGALAQILQEPIKITPAGRTDAGVHAWGQVIGFDLPDRVNLEVLAKQLNALCGPSVAVREYAWTTPDFHARYSAMWRAYRYTVLNSPVPNPFLVNTAWQITTPLKIKAMQLASDAIIGEHDFSAFCRKPKPADENDTFEHSMRRNVMKAEWRDLGDGIVRLEIKANAFCHQMVRALVGTFIDIGMGKRPPSDMRGLIVSGDRAQASQVAPPHGLCLWEVGYPAGL</sequence>
<dbReference type="InterPro" id="IPR001406">
    <property type="entry name" value="PsdUridine_synth_TruA"/>
</dbReference>
<protein>
    <submittedName>
        <fullName evidence="5">Unannotated protein</fullName>
    </submittedName>
</protein>
<dbReference type="EMBL" id="CAFBOT010000028">
    <property type="protein sequence ID" value="CAB4984080.1"/>
    <property type="molecule type" value="Genomic_DNA"/>
</dbReference>
<accession>A0A6J6JXX1</accession>
<name>A0A6J6JXX1_9ZZZZ</name>
<keyword evidence="3" id="KW-0413">Isomerase</keyword>
<feature type="domain" description="Pseudouridine synthase I TruA alpha/beta" evidence="4">
    <location>
        <begin position="3"/>
        <end position="98"/>
    </location>
</feature>
<evidence type="ECO:0000313" key="7">
    <source>
        <dbReference type="EMBL" id="CAB4764811.1"/>
    </source>
</evidence>
<evidence type="ECO:0000313" key="6">
    <source>
        <dbReference type="EMBL" id="CAB4704135.1"/>
    </source>
</evidence>
<evidence type="ECO:0000259" key="4">
    <source>
        <dbReference type="Pfam" id="PF01416"/>
    </source>
</evidence>
<dbReference type="EMBL" id="CAEZZM010000083">
    <property type="protein sequence ID" value="CAB4764811.1"/>
    <property type="molecule type" value="Genomic_DNA"/>
</dbReference>
<dbReference type="InterPro" id="IPR020103">
    <property type="entry name" value="PsdUridine_synth_cat_dom_sf"/>
</dbReference>
<dbReference type="HAMAP" id="MF_00171">
    <property type="entry name" value="TruA"/>
    <property type="match status" value="1"/>
</dbReference>
<evidence type="ECO:0000256" key="2">
    <source>
        <dbReference type="ARBA" id="ARBA00022694"/>
    </source>
</evidence>
<organism evidence="5">
    <name type="scientific">freshwater metagenome</name>
    <dbReference type="NCBI Taxonomy" id="449393"/>
    <lineage>
        <taxon>unclassified sequences</taxon>
        <taxon>metagenomes</taxon>
        <taxon>ecological metagenomes</taxon>
    </lineage>
</organism>
<dbReference type="NCBIfam" id="TIGR00071">
    <property type="entry name" value="hisT_truA"/>
    <property type="match status" value="1"/>
</dbReference>
<reference evidence="5" key="1">
    <citation type="submission" date="2020-05" db="EMBL/GenBank/DDBJ databases">
        <authorList>
            <person name="Chiriac C."/>
            <person name="Salcher M."/>
            <person name="Ghai R."/>
            <person name="Kavagutti S V."/>
        </authorList>
    </citation>
    <scope>NUCLEOTIDE SEQUENCE</scope>
</reference>
<dbReference type="PANTHER" id="PTHR11142:SF0">
    <property type="entry name" value="TRNA PSEUDOURIDINE SYNTHASE-LIKE 1"/>
    <property type="match status" value="1"/>
</dbReference>
<dbReference type="PIRSF" id="PIRSF001430">
    <property type="entry name" value="tRNA_psdUrid_synth"/>
    <property type="match status" value="1"/>
</dbReference>
<dbReference type="InterPro" id="IPR020094">
    <property type="entry name" value="TruA/RsuA/RluB/E/F_N"/>
</dbReference>
<evidence type="ECO:0000256" key="1">
    <source>
        <dbReference type="ARBA" id="ARBA00009375"/>
    </source>
</evidence>
<dbReference type="CDD" id="cd02570">
    <property type="entry name" value="PseudoU_synth_EcTruA"/>
    <property type="match status" value="1"/>
</dbReference>
<dbReference type="GO" id="GO:0009982">
    <property type="term" value="F:pseudouridine synthase activity"/>
    <property type="evidence" value="ECO:0007669"/>
    <property type="project" value="InterPro"/>
</dbReference>
<gene>
    <name evidence="5" type="ORF">UFOPK2166_00274</name>
    <name evidence="6" type="ORF">UFOPK2657_00159</name>
    <name evidence="7" type="ORF">UFOPK2872_00753</name>
    <name evidence="8" type="ORF">UFOPK4000_00280</name>
</gene>
<dbReference type="Gene3D" id="3.30.70.580">
    <property type="entry name" value="Pseudouridine synthase I, catalytic domain, N-terminal subdomain"/>
    <property type="match status" value="1"/>
</dbReference>